<name>A0A2T8KQ23_9POAL</name>
<reference evidence="1" key="1">
    <citation type="submission" date="2018-04" db="EMBL/GenBank/DDBJ databases">
        <title>WGS assembly of Panicum hallii.</title>
        <authorList>
            <person name="Lovell J."/>
            <person name="Jenkins J."/>
            <person name="Lowry D."/>
            <person name="Mamidi S."/>
            <person name="Sreedasyam A."/>
            <person name="Weng X."/>
            <person name="Barry K."/>
            <person name="Bonette J."/>
            <person name="Campitelli B."/>
            <person name="Daum C."/>
            <person name="Gordon S."/>
            <person name="Gould B."/>
            <person name="Lipzen A."/>
            <person name="Macqueen A."/>
            <person name="Palacio-Mejia J."/>
            <person name="Plott C."/>
            <person name="Shakirov E."/>
            <person name="Shu S."/>
            <person name="Yoshinaga Y."/>
            <person name="Zane M."/>
            <person name="Rokhsar D."/>
            <person name="Grimwood J."/>
            <person name="Schmutz J."/>
            <person name="Juenger T."/>
        </authorList>
    </citation>
    <scope>NUCLEOTIDE SEQUENCE [LARGE SCALE GENOMIC DNA]</scope>
    <source>
        <strain evidence="1">FIL2</strain>
    </source>
</reference>
<protein>
    <submittedName>
        <fullName evidence="1">Uncharacterized protein</fullName>
    </submittedName>
</protein>
<dbReference type="Gramene" id="PVH64250">
    <property type="protein sequence ID" value="PVH64250"/>
    <property type="gene ID" value="PAHAL_2G221800"/>
</dbReference>
<gene>
    <name evidence="1" type="ORF">PAHAL_2G221800</name>
</gene>
<dbReference type="EMBL" id="CM008047">
    <property type="protein sequence ID" value="PVH64250.1"/>
    <property type="molecule type" value="Genomic_DNA"/>
</dbReference>
<dbReference type="AlphaFoldDB" id="A0A2T8KQ23"/>
<evidence type="ECO:0000313" key="1">
    <source>
        <dbReference type="EMBL" id="PVH64250.1"/>
    </source>
</evidence>
<organism evidence="1">
    <name type="scientific">Panicum hallii</name>
    <dbReference type="NCBI Taxonomy" id="206008"/>
    <lineage>
        <taxon>Eukaryota</taxon>
        <taxon>Viridiplantae</taxon>
        <taxon>Streptophyta</taxon>
        <taxon>Embryophyta</taxon>
        <taxon>Tracheophyta</taxon>
        <taxon>Spermatophyta</taxon>
        <taxon>Magnoliopsida</taxon>
        <taxon>Liliopsida</taxon>
        <taxon>Poales</taxon>
        <taxon>Poaceae</taxon>
        <taxon>PACMAD clade</taxon>
        <taxon>Panicoideae</taxon>
        <taxon>Panicodae</taxon>
        <taxon>Paniceae</taxon>
        <taxon>Panicinae</taxon>
        <taxon>Panicum</taxon>
        <taxon>Panicum sect. Panicum</taxon>
    </lineage>
</organism>
<dbReference type="Proteomes" id="UP000243499">
    <property type="component" value="Chromosome 2"/>
</dbReference>
<accession>A0A2T8KQ23</accession>
<proteinExistence type="predicted"/>
<sequence>MRRPQPPSCRPRVRTGLHCHARRAIHSLHHAALESASDFGAASAAVQFRWLVAAGAARGERRCHRRGRPRIPRSRYNQGAIVGDGGRFTAAGAGRGERDAVIRDGHGFISYQI</sequence>